<keyword evidence="1" id="KW-1133">Transmembrane helix</keyword>
<keyword evidence="1" id="KW-0472">Membrane</keyword>
<proteinExistence type="predicted"/>
<keyword evidence="3" id="KW-1185">Reference proteome</keyword>
<dbReference type="RefSeq" id="WP_245588892.1">
    <property type="nucleotide sequence ID" value="NZ_AUBJ02000001.1"/>
</dbReference>
<protein>
    <submittedName>
        <fullName evidence="2">Uncharacterized protein</fullName>
    </submittedName>
</protein>
<dbReference type="Proteomes" id="UP000791080">
    <property type="component" value="Unassembled WGS sequence"/>
</dbReference>
<dbReference type="EMBL" id="AUBJ02000001">
    <property type="protein sequence ID" value="MCP2330056.1"/>
    <property type="molecule type" value="Genomic_DNA"/>
</dbReference>
<feature type="transmembrane region" description="Helical" evidence="1">
    <location>
        <begin position="6"/>
        <end position="28"/>
    </location>
</feature>
<keyword evidence="1" id="KW-0812">Transmembrane</keyword>
<reference evidence="2 3" key="1">
    <citation type="submission" date="2022-06" db="EMBL/GenBank/DDBJ databases">
        <title>Genomic Encyclopedia of Type Strains, Phase I: the one thousand microbial genomes (KMG-I) project.</title>
        <authorList>
            <person name="Kyrpides N."/>
        </authorList>
    </citation>
    <scope>NUCLEOTIDE SEQUENCE [LARGE SCALE GENOMIC DNA]</scope>
    <source>
        <strain evidence="2 3">DSM 43889</strain>
    </source>
</reference>
<evidence type="ECO:0000313" key="3">
    <source>
        <dbReference type="Proteomes" id="UP000791080"/>
    </source>
</evidence>
<gene>
    <name evidence="2" type="ORF">G443_000326</name>
</gene>
<sequence>MIIESSHVVLAVVLAVVAVALVVLAVAVRRALRAARRTSAARSRLSARFADRGGLLRARTAALKVAVAERRGTSNTRGSRREA</sequence>
<accession>A0ABT1JE35</accession>
<name>A0ABT1JE35_ACTCY</name>
<comment type="caution">
    <text evidence="2">The sequence shown here is derived from an EMBL/GenBank/DDBJ whole genome shotgun (WGS) entry which is preliminary data.</text>
</comment>
<evidence type="ECO:0000256" key="1">
    <source>
        <dbReference type="SAM" id="Phobius"/>
    </source>
</evidence>
<organism evidence="2 3">
    <name type="scientific">Actinoalloteichus caeruleus DSM 43889</name>
    <dbReference type="NCBI Taxonomy" id="1120930"/>
    <lineage>
        <taxon>Bacteria</taxon>
        <taxon>Bacillati</taxon>
        <taxon>Actinomycetota</taxon>
        <taxon>Actinomycetes</taxon>
        <taxon>Pseudonocardiales</taxon>
        <taxon>Pseudonocardiaceae</taxon>
        <taxon>Actinoalloteichus</taxon>
        <taxon>Actinoalloteichus cyanogriseus</taxon>
    </lineage>
</organism>
<evidence type="ECO:0000313" key="2">
    <source>
        <dbReference type="EMBL" id="MCP2330056.1"/>
    </source>
</evidence>